<comment type="caution">
    <text evidence="3">The sequence shown here is derived from an EMBL/GenBank/DDBJ whole genome shotgun (WGS) entry which is preliminary data.</text>
</comment>
<dbReference type="STRING" id="1182542.W9YHL9"/>
<dbReference type="Proteomes" id="UP000019478">
    <property type="component" value="Unassembled WGS sequence"/>
</dbReference>
<gene>
    <name evidence="3" type="ORF">A1O3_02234</name>
</gene>
<dbReference type="InterPro" id="IPR051057">
    <property type="entry name" value="PI-PLC_domain"/>
</dbReference>
<evidence type="ECO:0008006" key="5">
    <source>
        <dbReference type="Google" id="ProtNLM"/>
    </source>
</evidence>
<dbReference type="Gene3D" id="3.20.20.190">
    <property type="entry name" value="Phosphatidylinositol (PI) phosphodiesterase"/>
    <property type="match status" value="1"/>
</dbReference>
<dbReference type="GeneID" id="19166367"/>
<feature type="chain" id="PRO_5004932752" description="Phosphatidylinositol-specific phospholipase C X domain-containing protein" evidence="2">
    <location>
        <begin position="22"/>
        <end position="403"/>
    </location>
</feature>
<dbReference type="AlphaFoldDB" id="W9YHL9"/>
<reference evidence="3 4" key="1">
    <citation type="submission" date="2013-03" db="EMBL/GenBank/DDBJ databases">
        <title>The Genome Sequence of Capronia epimyces CBS 606.96.</title>
        <authorList>
            <consortium name="The Broad Institute Genomics Platform"/>
            <person name="Cuomo C."/>
            <person name="de Hoog S."/>
            <person name="Gorbushina A."/>
            <person name="Walker B."/>
            <person name="Young S.K."/>
            <person name="Zeng Q."/>
            <person name="Gargeya S."/>
            <person name="Fitzgerald M."/>
            <person name="Haas B."/>
            <person name="Abouelleil A."/>
            <person name="Allen A.W."/>
            <person name="Alvarado L."/>
            <person name="Arachchi H.M."/>
            <person name="Berlin A.M."/>
            <person name="Chapman S.B."/>
            <person name="Gainer-Dewar J."/>
            <person name="Goldberg J."/>
            <person name="Griggs A."/>
            <person name="Gujja S."/>
            <person name="Hansen M."/>
            <person name="Howarth C."/>
            <person name="Imamovic A."/>
            <person name="Ireland A."/>
            <person name="Larimer J."/>
            <person name="McCowan C."/>
            <person name="Murphy C."/>
            <person name="Pearson M."/>
            <person name="Poon T.W."/>
            <person name="Priest M."/>
            <person name="Roberts A."/>
            <person name="Saif S."/>
            <person name="Shea T."/>
            <person name="Sisk P."/>
            <person name="Sykes S."/>
            <person name="Wortman J."/>
            <person name="Nusbaum C."/>
            <person name="Birren B."/>
        </authorList>
    </citation>
    <scope>NUCLEOTIDE SEQUENCE [LARGE SCALE GENOMIC DNA]</scope>
    <source>
        <strain evidence="3 4">CBS 606.96</strain>
    </source>
</reference>
<dbReference type="GO" id="GO:0006629">
    <property type="term" value="P:lipid metabolic process"/>
    <property type="evidence" value="ECO:0007669"/>
    <property type="project" value="InterPro"/>
</dbReference>
<dbReference type="RefSeq" id="XP_007730567.1">
    <property type="nucleotide sequence ID" value="XM_007732377.1"/>
</dbReference>
<sequence>MLLRPLAALVSLCSLLSLATAVSVDLTKRSLTETSIDLSKRSTACNNSPDLCSKSYNNIVHLGAHDSPFVRDASTGFSTSGNQYYNSSVQLSAGVRLLSAQVHKTNGQWHLCHSSCDLLDAGLLSDWLKEVKEWLDKNADEVVTLLLVNSDNATPSELAQQFSAASITDYAYTPSSVTSPPETWPTLQELISAGTRLLTFVASLNTSTVTSSESYLMDEFTFVFENPFDNTNVTDFTCTPDRPTSVKGNSQAAISSNRMALTNHFLYKEGLFDIETPNTDQINTTNSAGNSVGNLGYALSTCKTEYGKSSTFVLVDFFDQGPAIDAVDAMNGVSDPVGRTAPPARDTSEDLDNQSLSKSSFQGVMDLVNQVKEGETPKLGAWIWAAGKWTLGGINLSGGSIVS</sequence>
<dbReference type="SUPFAM" id="SSF51695">
    <property type="entry name" value="PLC-like phosphodiesterases"/>
    <property type="match status" value="1"/>
</dbReference>
<evidence type="ECO:0000256" key="1">
    <source>
        <dbReference type="SAM" id="MobiDB-lite"/>
    </source>
</evidence>
<dbReference type="eggNOG" id="ENOG502RUV2">
    <property type="taxonomic scope" value="Eukaryota"/>
</dbReference>
<dbReference type="Pfam" id="PF26146">
    <property type="entry name" value="PI-PLC_X"/>
    <property type="match status" value="1"/>
</dbReference>
<dbReference type="PANTHER" id="PTHR13593:SF80">
    <property type="entry name" value="PLC-LIKE PHOSPHODIESTERASE"/>
    <property type="match status" value="1"/>
</dbReference>
<protein>
    <recommendedName>
        <fullName evidence="5">Phosphatidylinositol-specific phospholipase C X domain-containing protein</fullName>
    </recommendedName>
</protein>
<proteinExistence type="predicted"/>
<name>W9YHL9_9EURO</name>
<dbReference type="HOGENOM" id="CLU_037358_1_1_1"/>
<evidence type="ECO:0000313" key="3">
    <source>
        <dbReference type="EMBL" id="EXJ89170.1"/>
    </source>
</evidence>
<feature type="region of interest" description="Disordered" evidence="1">
    <location>
        <begin position="334"/>
        <end position="355"/>
    </location>
</feature>
<dbReference type="GO" id="GO:0008081">
    <property type="term" value="F:phosphoric diester hydrolase activity"/>
    <property type="evidence" value="ECO:0007669"/>
    <property type="project" value="InterPro"/>
</dbReference>
<accession>W9YHL9</accession>
<keyword evidence="2" id="KW-0732">Signal</keyword>
<evidence type="ECO:0000256" key="2">
    <source>
        <dbReference type="SAM" id="SignalP"/>
    </source>
</evidence>
<dbReference type="InterPro" id="IPR017946">
    <property type="entry name" value="PLC-like_Pdiesterase_TIM-brl"/>
</dbReference>
<dbReference type="OrthoDB" id="7984201at2759"/>
<dbReference type="PANTHER" id="PTHR13593">
    <property type="match status" value="1"/>
</dbReference>
<organism evidence="3 4">
    <name type="scientific">Capronia epimyces CBS 606.96</name>
    <dbReference type="NCBI Taxonomy" id="1182542"/>
    <lineage>
        <taxon>Eukaryota</taxon>
        <taxon>Fungi</taxon>
        <taxon>Dikarya</taxon>
        <taxon>Ascomycota</taxon>
        <taxon>Pezizomycotina</taxon>
        <taxon>Eurotiomycetes</taxon>
        <taxon>Chaetothyriomycetidae</taxon>
        <taxon>Chaetothyriales</taxon>
        <taxon>Herpotrichiellaceae</taxon>
        <taxon>Capronia</taxon>
    </lineage>
</organism>
<evidence type="ECO:0000313" key="4">
    <source>
        <dbReference type="Proteomes" id="UP000019478"/>
    </source>
</evidence>
<dbReference type="EMBL" id="AMGY01000002">
    <property type="protein sequence ID" value="EXJ89170.1"/>
    <property type="molecule type" value="Genomic_DNA"/>
</dbReference>
<keyword evidence="4" id="KW-1185">Reference proteome</keyword>
<feature type="signal peptide" evidence="2">
    <location>
        <begin position="1"/>
        <end position="21"/>
    </location>
</feature>